<evidence type="ECO:0000313" key="1">
    <source>
        <dbReference type="EMBL" id="EKR98472.1"/>
    </source>
</evidence>
<dbReference type="Proteomes" id="UP000001343">
    <property type="component" value="Unassembled WGS sequence"/>
</dbReference>
<dbReference type="AlphaFoldDB" id="A0AA87SVW3"/>
<gene>
    <name evidence="1" type="ORF">LEP1GSC125_1863</name>
</gene>
<name>A0AA87SVW3_9LEPT</name>
<proteinExistence type="predicted"/>
<protein>
    <submittedName>
        <fullName evidence="1">Uncharacterized protein</fullName>
    </submittedName>
</protein>
<sequence length="60" mass="6887">MKKINLCVFCGELKPLYQNNLCSECLRQNMQRGSTTINDIRPFIPKTNRIEIKNFPDGAA</sequence>
<reference evidence="1 2" key="1">
    <citation type="journal article" date="2014" name="Int. J. Syst. Evol. Microbiol.">
        <title>Leptospira mayottensis sp. nov., a pathogenic species of the genus Leptospira isolated from humans.</title>
        <authorList>
            <person name="Bourhy P."/>
            <person name="Collet L."/>
            <person name="Brisse S."/>
            <person name="Picardeau M."/>
        </authorList>
    </citation>
    <scope>NUCLEOTIDE SEQUENCE [LARGE SCALE GENOMIC DNA]</scope>
    <source>
        <strain evidence="1 2">200901122</strain>
    </source>
</reference>
<organism evidence="1 2">
    <name type="scientific">Leptospira mayottensis 200901122</name>
    <dbReference type="NCBI Taxonomy" id="1193010"/>
    <lineage>
        <taxon>Bacteria</taxon>
        <taxon>Pseudomonadati</taxon>
        <taxon>Spirochaetota</taxon>
        <taxon>Spirochaetia</taxon>
        <taxon>Leptospirales</taxon>
        <taxon>Leptospiraceae</taxon>
        <taxon>Leptospira</taxon>
    </lineage>
</organism>
<accession>A0AA87SVW3</accession>
<dbReference type="EMBL" id="AKWM02000078">
    <property type="protein sequence ID" value="EKR98472.1"/>
    <property type="molecule type" value="Genomic_DNA"/>
</dbReference>
<evidence type="ECO:0000313" key="2">
    <source>
        <dbReference type="Proteomes" id="UP000001343"/>
    </source>
</evidence>
<comment type="caution">
    <text evidence="1">The sequence shown here is derived from an EMBL/GenBank/DDBJ whole genome shotgun (WGS) entry which is preliminary data.</text>
</comment>